<accession>A0AAV2TD07</accession>
<feature type="domain" description="C2" evidence="7">
    <location>
        <begin position="1056"/>
        <end position="1186"/>
    </location>
</feature>
<organism evidence="11 12">
    <name type="scientific">Calicophoron daubneyi</name>
    <name type="common">Rumen fluke</name>
    <name type="synonym">Paramphistomum daubneyi</name>
    <dbReference type="NCBI Taxonomy" id="300641"/>
    <lineage>
        <taxon>Eukaryota</taxon>
        <taxon>Metazoa</taxon>
        <taxon>Spiralia</taxon>
        <taxon>Lophotrochozoa</taxon>
        <taxon>Platyhelminthes</taxon>
        <taxon>Trematoda</taxon>
        <taxon>Digenea</taxon>
        <taxon>Plagiorchiida</taxon>
        <taxon>Pronocephalata</taxon>
        <taxon>Paramphistomoidea</taxon>
        <taxon>Paramphistomidae</taxon>
        <taxon>Calicophoron</taxon>
    </lineage>
</organism>
<keyword evidence="4" id="KW-0862">Zinc</keyword>
<name>A0AAV2TD07_CALDB</name>
<dbReference type="PROSITE" id="PS51258">
    <property type="entry name" value="MHD1"/>
    <property type="match status" value="1"/>
</dbReference>
<dbReference type="GO" id="GO:0030672">
    <property type="term" value="C:synaptic vesicle membrane"/>
    <property type="evidence" value="ECO:0007669"/>
    <property type="project" value="TreeGrafter"/>
</dbReference>
<evidence type="ECO:0000259" key="8">
    <source>
        <dbReference type="PROSITE" id="PS50081"/>
    </source>
</evidence>
<dbReference type="GO" id="GO:0035249">
    <property type="term" value="P:synaptic transmission, glutamatergic"/>
    <property type="evidence" value="ECO:0007669"/>
    <property type="project" value="TreeGrafter"/>
</dbReference>
<dbReference type="PROSITE" id="PS50004">
    <property type="entry name" value="C2"/>
    <property type="match status" value="2"/>
</dbReference>
<sequence>MRLTPLGPFQRKAQVYRKTIQALAYPISSNTPHNFVPFTATSPTYCYECEGLLWGVARQGLRCTECGVKCHDKCKRLLNADCLQRAAEKSMRHGAVDKAQAAMGAIKALIQRRLEERPELFEYIAAVFHTDVRSKQHIGALEQVEKSIIAGASQWSAKIAITVKSAQGLIGKDKTGRSDPYVTVQIGKVRRRTKTVFQELNPVWDEKFFFECHNASERIKVRVWDEDNDLKSKIRQKFTRESDDFLGQTIIEVRTLSGEMDVWYNLEKRTDKSAVSGAIRLQILVEIKGEEHMASFHIQYTILHENMFCYLCEQHPPVYLPERATVPANTSIETWRVYFDPLGQEVVDEFAMRYGIEPIFQAMTHFACLTSKYTCPQVPAVLSVLLANINAFYAHTTSSNSQTASERFGVSNFGRDKFIKMLDNLYIAIRIELSKYRTVFPASKPERLMDLKSTVDLLTSITFFRLKVQELSAPPRTGQILRECIAACIHATYQCLCENVHELYGKSVQDAEGSSGHTAAESSAKPALGNGPADMDQPEGGMRSLTYWHRLITLIVSVLEDDRKHYAPVLNQFPHEINLGDMSAEMMWNYLSNDLSADLAQHAAAAGELMEAGEEIDPSISRQQGRGGLGGRGHHDFKSSINARGIKSSDYMNLCFRVKWFYNSYIANLAQCQSKVPEYPKWFEKLVMLWLTENDDVSANYLRNAYDRDKQDGFQCSSEHVLYSNSVVDVFTQLNQCFDVIRKLECPDREVEGHFLHRFSLTVEKVLLAYTDRVLADFPSYKSDGRVACILVNNTQQLRVQLEKVYEQMAHESLEDRTNDRLTALQGRLNEAVDKLVSQLTDQFEPGVRTHVRECGRLLQKCKPSYGNNVANRVSKEDEANECLRPLMDHFESVLSVLATTCDKAVLKRVLKQLWRLTMCNLEKLVVLPTVSDPKQLAMGALLSSNTPSKLIGGAQNLLSHVGSQVVPGKILPDTSKEPERGLTPYQCELLDLCLDTIRTYFHAGGRGLKRSFLDRSQELHSLRQVLALYSQATDELLRDFVAIQTAQDNYANDDPVGFITIQVEIFKHPGTGEYKVNVKIHTASDLNWSLATGVFRPFVEVYIFGPLLADRKRKASTKSKSVTTMPTYNETFVFYLSNQGDPEWYELHLAVKDYCFGRTDRLVGVTVLSLSRALNFGATPIKLPLGRRLYFTETGLTVLRVLSQRVHTDEVAREFVRAKFECRPSAETETPVHTIPE</sequence>
<feature type="domain" description="C2" evidence="7">
    <location>
        <begin position="140"/>
        <end position="264"/>
    </location>
</feature>
<dbReference type="InterPro" id="IPR014772">
    <property type="entry name" value="Munc13_dom-2"/>
</dbReference>
<reference evidence="11" key="1">
    <citation type="submission" date="2024-06" db="EMBL/GenBank/DDBJ databases">
        <authorList>
            <person name="Liu X."/>
            <person name="Lenzi L."/>
            <person name="Haldenby T S."/>
            <person name="Uol C."/>
        </authorList>
    </citation>
    <scope>NUCLEOTIDE SEQUENCE</scope>
</reference>
<dbReference type="SMART" id="SM00239">
    <property type="entry name" value="C2"/>
    <property type="match status" value="2"/>
</dbReference>
<feature type="region of interest" description="Disordered" evidence="6">
    <location>
        <begin position="615"/>
        <end position="634"/>
    </location>
</feature>
<evidence type="ECO:0000256" key="2">
    <source>
        <dbReference type="ARBA" id="ARBA00022737"/>
    </source>
</evidence>
<dbReference type="SMART" id="SM01145">
    <property type="entry name" value="DUF1041"/>
    <property type="match status" value="1"/>
</dbReference>
<dbReference type="GO" id="GO:0042734">
    <property type="term" value="C:presynaptic membrane"/>
    <property type="evidence" value="ECO:0007669"/>
    <property type="project" value="TreeGrafter"/>
</dbReference>
<dbReference type="GO" id="GO:0016081">
    <property type="term" value="P:synaptic vesicle docking"/>
    <property type="evidence" value="ECO:0007669"/>
    <property type="project" value="TreeGrafter"/>
</dbReference>
<dbReference type="InterPro" id="IPR037302">
    <property type="entry name" value="Unc-13_C2B"/>
</dbReference>
<dbReference type="GO" id="GO:0019992">
    <property type="term" value="F:diacylglycerol binding"/>
    <property type="evidence" value="ECO:0007669"/>
    <property type="project" value="InterPro"/>
</dbReference>
<keyword evidence="2" id="KW-0677">Repeat</keyword>
<dbReference type="SMART" id="SM00109">
    <property type="entry name" value="C1"/>
    <property type="match status" value="1"/>
</dbReference>
<dbReference type="GO" id="GO:0017075">
    <property type="term" value="F:syntaxin-1 binding"/>
    <property type="evidence" value="ECO:0007669"/>
    <property type="project" value="TreeGrafter"/>
</dbReference>
<dbReference type="SUPFAM" id="SSF57889">
    <property type="entry name" value="Cysteine-rich domain"/>
    <property type="match status" value="1"/>
</dbReference>
<proteinExistence type="predicted"/>
<dbReference type="Pfam" id="PF00130">
    <property type="entry name" value="C1_1"/>
    <property type="match status" value="1"/>
</dbReference>
<dbReference type="FunFam" id="1.10.357.50:FF:000001">
    <property type="entry name" value="Protein unc-13 homolog B"/>
    <property type="match status" value="1"/>
</dbReference>
<dbReference type="GO" id="GO:0005516">
    <property type="term" value="F:calmodulin binding"/>
    <property type="evidence" value="ECO:0007669"/>
    <property type="project" value="TreeGrafter"/>
</dbReference>
<protein>
    <submittedName>
        <fullName evidence="11">Uncharacterized protein</fullName>
    </submittedName>
</protein>
<dbReference type="Gene3D" id="3.30.60.20">
    <property type="match status" value="1"/>
</dbReference>
<dbReference type="PROSITE" id="PS00479">
    <property type="entry name" value="ZF_DAG_PE_1"/>
    <property type="match status" value="1"/>
</dbReference>
<feature type="domain" description="MHD2" evidence="10">
    <location>
        <begin position="881"/>
        <end position="1041"/>
    </location>
</feature>
<dbReference type="PROSITE" id="PS51259">
    <property type="entry name" value="MHD2"/>
    <property type="match status" value="1"/>
</dbReference>
<evidence type="ECO:0000313" key="11">
    <source>
        <dbReference type="EMBL" id="CAL5133949.1"/>
    </source>
</evidence>
<evidence type="ECO:0000259" key="9">
    <source>
        <dbReference type="PROSITE" id="PS51258"/>
    </source>
</evidence>
<keyword evidence="1" id="KW-0479">Metal-binding</keyword>
<dbReference type="InterPro" id="IPR046349">
    <property type="entry name" value="C1-like_sf"/>
</dbReference>
<dbReference type="InterPro" id="IPR000008">
    <property type="entry name" value="C2_dom"/>
</dbReference>
<dbReference type="Gene3D" id="1.10.357.50">
    <property type="match status" value="1"/>
</dbReference>
<evidence type="ECO:0000256" key="5">
    <source>
        <dbReference type="ARBA" id="ARBA00022837"/>
    </source>
</evidence>
<dbReference type="Pfam" id="PF06292">
    <property type="entry name" value="MUN"/>
    <property type="match status" value="2"/>
</dbReference>
<feature type="domain" description="MHD1" evidence="9">
    <location>
        <begin position="643"/>
        <end position="774"/>
    </location>
</feature>
<dbReference type="GO" id="GO:0098831">
    <property type="term" value="C:presynaptic active zone cytoplasmic component"/>
    <property type="evidence" value="ECO:0007669"/>
    <property type="project" value="TreeGrafter"/>
</dbReference>
<dbReference type="InterPro" id="IPR010439">
    <property type="entry name" value="MUN_dom"/>
</dbReference>
<dbReference type="Pfam" id="PF00168">
    <property type="entry name" value="C2"/>
    <property type="match status" value="2"/>
</dbReference>
<dbReference type="GO" id="GO:0043195">
    <property type="term" value="C:terminal bouton"/>
    <property type="evidence" value="ECO:0007669"/>
    <property type="project" value="TreeGrafter"/>
</dbReference>
<comment type="caution">
    <text evidence="11">The sequence shown here is derived from an EMBL/GenBank/DDBJ whole genome shotgun (WGS) entry which is preliminary data.</text>
</comment>
<dbReference type="PRINTS" id="PR00360">
    <property type="entry name" value="C2DOMAIN"/>
</dbReference>
<dbReference type="AlphaFoldDB" id="A0AAV2TD07"/>
<feature type="domain" description="Phorbol-ester/DAG-type" evidence="8">
    <location>
        <begin position="32"/>
        <end position="82"/>
    </location>
</feature>
<dbReference type="InterPro" id="IPR014770">
    <property type="entry name" value="Munc13_1"/>
</dbReference>
<dbReference type="GO" id="GO:0061789">
    <property type="term" value="P:dense core granule priming"/>
    <property type="evidence" value="ECO:0007669"/>
    <property type="project" value="TreeGrafter"/>
</dbReference>
<dbReference type="Proteomes" id="UP001497525">
    <property type="component" value="Unassembled WGS sequence"/>
</dbReference>
<dbReference type="InterPro" id="IPR002219">
    <property type="entry name" value="PKC_DAG/PE"/>
</dbReference>
<feature type="region of interest" description="Disordered" evidence="6">
    <location>
        <begin position="511"/>
        <end position="540"/>
    </location>
</feature>
<evidence type="ECO:0000256" key="1">
    <source>
        <dbReference type="ARBA" id="ARBA00022723"/>
    </source>
</evidence>
<evidence type="ECO:0000256" key="3">
    <source>
        <dbReference type="ARBA" id="ARBA00022771"/>
    </source>
</evidence>
<dbReference type="GO" id="GO:0016082">
    <property type="term" value="P:synaptic vesicle priming"/>
    <property type="evidence" value="ECO:0007669"/>
    <property type="project" value="TreeGrafter"/>
</dbReference>
<evidence type="ECO:0000259" key="10">
    <source>
        <dbReference type="PROSITE" id="PS51259"/>
    </source>
</evidence>
<dbReference type="EMBL" id="CAXLJL010000168">
    <property type="protein sequence ID" value="CAL5133949.1"/>
    <property type="molecule type" value="Genomic_DNA"/>
</dbReference>
<dbReference type="FunFam" id="2.60.40.150:FF:000002">
    <property type="entry name" value="Protein unc-13 homolog B"/>
    <property type="match status" value="1"/>
</dbReference>
<keyword evidence="5" id="KW-0106">Calcium</keyword>
<evidence type="ECO:0000259" key="7">
    <source>
        <dbReference type="PROSITE" id="PS50004"/>
    </source>
</evidence>
<dbReference type="GO" id="GO:0005543">
    <property type="term" value="F:phospholipid binding"/>
    <property type="evidence" value="ECO:0007669"/>
    <property type="project" value="InterPro"/>
</dbReference>
<dbReference type="CDD" id="cd04027">
    <property type="entry name" value="C2B_Munc13"/>
    <property type="match status" value="1"/>
</dbReference>
<dbReference type="InterPro" id="IPR027080">
    <property type="entry name" value="Unc-13"/>
</dbReference>
<gene>
    <name evidence="11" type="ORF">CDAUBV1_LOCUS7162</name>
</gene>
<dbReference type="SUPFAM" id="SSF49562">
    <property type="entry name" value="C2 domain (Calcium/lipid-binding domain, CaLB)"/>
    <property type="match status" value="2"/>
</dbReference>
<keyword evidence="3" id="KW-0863">Zinc-finger</keyword>
<dbReference type="PANTHER" id="PTHR10480">
    <property type="entry name" value="PROTEIN UNC-13 HOMOLOG"/>
    <property type="match status" value="1"/>
</dbReference>
<dbReference type="GO" id="GO:0099525">
    <property type="term" value="P:presynaptic dense core vesicle exocytosis"/>
    <property type="evidence" value="ECO:0007669"/>
    <property type="project" value="TreeGrafter"/>
</dbReference>
<dbReference type="Gene3D" id="2.60.40.150">
    <property type="entry name" value="C2 domain"/>
    <property type="match status" value="2"/>
</dbReference>
<dbReference type="PANTHER" id="PTHR10480:SF12">
    <property type="entry name" value="UNC-13, ISOFORM E"/>
    <property type="match status" value="1"/>
</dbReference>
<dbReference type="GO" id="GO:0008270">
    <property type="term" value="F:zinc ion binding"/>
    <property type="evidence" value="ECO:0007669"/>
    <property type="project" value="UniProtKB-KW"/>
</dbReference>
<dbReference type="PROSITE" id="PS50081">
    <property type="entry name" value="ZF_DAG_PE_2"/>
    <property type="match status" value="1"/>
</dbReference>
<evidence type="ECO:0000256" key="6">
    <source>
        <dbReference type="SAM" id="MobiDB-lite"/>
    </source>
</evidence>
<dbReference type="Gene3D" id="1.20.58.1100">
    <property type="match status" value="1"/>
</dbReference>
<dbReference type="GO" id="GO:0031594">
    <property type="term" value="C:neuromuscular junction"/>
    <property type="evidence" value="ECO:0007669"/>
    <property type="project" value="TreeGrafter"/>
</dbReference>
<evidence type="ECO:0000256" key="4">
    <source>
        <dbReference type="ARBA" id="ARBA00022833"/>
    </source>
</evidence>
<evidence type="ECO:0000313" key="12">
    <source>
        <dbReference type="Proteomes" id="UP001497525"/>
    </source>
</evidence>
<dbReference type="GO" id="GO:0005509">
    <property type="term" value="F:calcium ion binding"/>
    <property type="evidence" value="ECO:0007669"/>
    <property type="project" value="InterPro"/>
</dbReference>
<dbReference type="InterPro" id="IPR035892">
    <property type="entry name" value="C2_domain_sf"/>
</dbReference>